<dbReference type="EMBL" id="CP030759">
    <property type="protein sequence ID" value="AXA36228.1"/>
    <property type="molecule type" value="Genomic_DNA"/>
</dbReference>
<proteinExistence type="inferred from homology"/>
<dbReference type="HAMAP" id="MF_00340">
    <property type="entry name" value="Ribosomal_bL32"/>
    <property type="match status" value="1"/>
</dbReference>
<evidence type="ECO:0000313" key="6">
    <source>
        <dbReference type="EMBL" id="AXA36228.1"/>
    </source>
</evidence>
<accession>A0A2Z4Y5S3</accession>
<dbReference type="InterPro" id="IPR011332">
    <property type="entry name" value="Ribosomal_zn-bd"/>
</dbReference>
<dbReference type="AlphaFoldDB" id="A0A2Z4Y5S3"/>
<protein>
    <recommendedName>
        <fullName evidence="4 5">Large ribosomal subunit protein bL32</fullName>
    </recommendedName>
</protein>
<comment type="similarity">
    <text evidence="1 5">Belongs to the bacterial ribosomal protein bL32 family.</text>
</comment>
<dbReference type="NCBIfam" id="TIGR01031">
    <property type="entry name" value="rpmF_bact"/>
    <property type="match status" value="1"/>
</dbReference>
<evidence type="ECO:0000256" key="5">
    <source>
        <dbReference type="HAMAP-Rule" id="MF_00340"/>
    </source>
</evidence>
<dbReference type="SUPFAM" id="SSF57829">
    <property type="entry name" value="Zn-binding ribosomal proteins"/>
    <property type="match status" value="1"/>
</dbReference>
<sequence length="65" mass="7487">MPVPRRRHCPSRRDRRRAQHKLEEIKGFAECPKCGHPRLPHEVCPGCGEYKGRHYGKVKPVTAGE</sequence>
<dbReference type="Proteomes" id="UP000262583">
    <property type="component" value="Chromosome"/>
</dbReference>
<dbReference type="GO" id="GO:0003735">
    <property type="term" value="F:structural constituent of ribosome"/>
    <property type="evidence" value="ECO:0007669"/>
    <property type="project" value="InterPro"/>
</dbReference>
<evidence type="ECO:0000256" key="2">
    <source>
        <dbReference type="ARBA" id="ARBA00022980"/>
    </source>
</evidence>
<evidence type="ECO:0000313" key="7">
    <source>
        <dbReference type="Proteomes" id="UP000262583"/>
    </source>
</evidence>
<evidence type="ECO:0000256" key="1">
    <source>
        <dbReference type="ARBA" id="ARBA00008560"/>
    </source>
</evidence>
<keyword evidence="2 5" id="KW-0689">Ribosomal protein</keyword>
<dbReference type="PANTHER" id="PTHR35534:SF1">
    <property type="entry name" value="LARGE RIBOSOMAL SUBUNIT PROTEIN BL32"/>
    <property type="match status" value="1"/>
</dbReference>
<dbReference type="Pfam" id="PF01783">
    <property type="entry name" value="Ribosomal_L32p"/>
    <property type="match status" value="1"/>
</dbReference>
<dbReference type="PANTHER" id="PTHR35534">
    <property type="entry name" value="50S RIBOSOMAL PROTEIN L32"/>
    <property type="match status" value="1"/>
</dbReference>
<dbReference type="InterPro" id="IPR002677">
    <property type="entry name" value="Ribosomal_bL32"/>
</dbReference>
<evidence type="ECO:0000256" key="4">
    <source>
        <dbReference type="ARBA" id="ARBA00035178"/>
    </source>
</evidence>
<dbReference type="KEGG" id="schv:BRCON_1451"/>
<dbReference type="GO" id="GO:0006412">
    <property type="term" value="P:translation"/>
    <property type="evidence" value="ECO:0007669"/>
    <property type="project" value="UniProtKB-UniRule"/>
</dbReference>
<gene>
    <name evidence="5" type="primary">rpmF</name>
    <name evidence="6" type="ORF">BRCON_1451</name>
</gene>
<evidence type="ECO:0000256" key="3">
    <source>
        <dbReference type="ARBA" id="ARBA00023274"/>
    </source>
</evidence>
<reference evidence="6 7" key="1">
    <citation type="submission" date="2018-05" db="EMBL/GenBank/DDBJ databases">
        <title>A metagenomic window into the 2 km-deep terrestrial subsurface aquifer revealed taxonomically and functionally diverse microbial community comprising novel uncultured bacterial lineages.</title>
        <authorList>
            <person name="Kadnikov V.V."/>
            <person name="Mardanov A.V."/>
            <person name="Beletsky A.V."/>
            <person name="Banks D."/>
            <person name="Pimenov N.V."/>
            <person name="Frank Y.A."/>
            <person name="Karnachuk O.V."/>
            <person name="Ravin N.V."/>
        </authorList>
    </citation>
    <scope>NUCLEOTIDE SEQUENCE [LARGE SCALE GENOMIC DNA]</scope>
    <source>
        <strain evidence="6">BY</strain>
    </source>
</reference>
<organism evidence="6 7">
    <name type="scientific">Sumerlaea chitinivorans</name>
    <dbReference type="NCBI Taxonomy" id="2250252"/>
    <lineage>
        <taxon>Bacteria</taxon>
        <taxon>Candidatus Sumerlaeota</taxon>
        <taxon>Candidatus Sumerlaeia</taxon>
        <taxon>Candidatus Sumerlaeales</taxon>
        <taxon>Candidatus Sumerlaeaceae</taxon>
        <taxon>Candidatus Sumerlaea</taxon>
    </lineage>
</organism>
<dbReference type="InterPro" id="IPR044957">
    <property type="entry name" value="Ribosomal_bL32_bact"/>
</dbReference>
<keyword evidence="3 5" id="KW-0687">Ribonucleoprotein</keyword>
<name>A0A2Z4Y5S3_SUMC1</name>
<dbReference type="GO" id="GO:0015934">
    <property type="term" value="C:large ribosomal subunit"/>
    <property type="evidence" value="ECO:0007669"/>
    <property type="project" value="InterPro"/>
</dbReference>